<feature type="chain" id="PRO_5010529120" description="Porin" evidence="1">
    <location>
        <begin position="24"/>
        <end position="454"/>
    </location>
</feature>
<organism evidence="2 3">
    <name type="scientific">Desulfobaculum bizertense DSM 18034</name>
    <dbReference type="NCBI Taxonomy" id="1121442"/>
    <lineage>
        <taxon>Bacteria</taxon>
        <taxon>Pseudomonadati</taxon>
        <taxon>Thermodesulfobacteriota</taxon>
        <taxon>Desulfovibrionia</taxon>
        <taxon>Desulfovibrionales</taxon>
        <taxon>Desulfovibrionaceae</taxon>
        <taxon>Desulfobaculum</taxon>
    </lineage>
</organism>
<evidence type="ECO:0008006" key="4">
    <source>
        <dbReference type="Google" id="ProtNLM"/>
    </source>
</evidence>
<dbReference type="STRING" id="1121442.SAMN02745702_00661"/>
<proteinExistence type="predicted"/>
<gene>
    <name evidence="2" type="ORF">SAMN02745702_00661</name>
</gene>
<evidence type="ECO:0000256" key="1">
    <source>
        <dbReference type="SAM" id="SignalP"/>
    </source>
</evidence>
<dbReference type="RefSeq" id="WP_078683976.1">
    <property type="nucleotide sequence ID" value="NZ_FUYA01000002.1"/>
</dbReference>
<dbReference type="EMBL" id="FUYA01000002">
    <property type="protein sequence ID" value="SKA66745.1"/>
    <property type="molecule type" value="Genomic_DNA"/>
</dbReference>
<evidence type="ECO:0000313" key="3">
    <source>
        <dbReference type="Proteomes" id="UP000189733"/>
    </source>
</evidence>
<sequence>MKRILTLALVAAFVMGLAGFASAKEVQMKGQFVHNLTWIDNADFQDDNAEDDFTADQRVRVYFDYVASETLNAVLGFEINSEWGNIDEGGDLGTDGNTVLVKHAYTNFVVPSTPVNVRVGLQPVAWPGAYGSPIFDDDAAGILVSSPITDNVAITLGWVRGYDDVNISDRKPNDDMDIFTALLPIKGDGFAVTPYVIYSALGEDLMDLTGDSAFSSTDTIKGVGSMTPVNATDNLDVWWGGLNFEVSMLDPFTFKGDVIYGTVRADQEENDRSGWFADLGVEYKFSFATLGIMGLYGSGDDDDLDDGSEAMPVLNDSGFGLTHFGFSGATTGGQDGFLGAARYDMWAIGAYLLDLSFVEDLSHKLIVVYGQGTTDSEAIDAANYNNDFAPTLTDEDSFIEVNFDTTYMIYENLAAIVELGYINMDRDEDTWKGTDREDADDDALKAAFYLKYDF</sequence>
<name>A0A1T4VPB6_9BACT</name>
<dbReference type="NCBIfam" id="NF033939">
    <property type="entry name" value="DESULF_POR1"/>
    <property type="match status" value="1"/>
</dbReference>
<accession>A0A1T4VPB6</accession>
<feature type="signal peptide" evidence="1">
    <location>
        <begin position="1"/>
        <end position="23"/>
    </location>
</feature>
<reference evidence="2 3" key="1">
    <citation type="submission" date="2017-02" db="EMBL/GenBank/DDBJ databases">
        <authorList>
            <person name="Peterson S.W."/>
        </authorList>
    </citation>
    <scope>NUCLEOTIDE SEQUENCE [LARGE SCALE GENOMIC DNA]</scope>
    <source>
        <strain evidence="2 3">DSM 18034</strain>
    </source>
</reference>
<evidence type="ECO:0000313" key="2">
    <source>
        <dbReference type="EMBL" id="SKA66745.1"/>
    </source>
</evidence>
<dbReference type="AlphaFoldDB" id="A0A1T4VPB6"/>
<dbReference type="Proteomes" id="UP000189733">
    <property type="component" value="Unassembled WGS sequence"/>
</dbReference>
<keyword evidence="3" id="KW-1185">Reference proteome</keyword>
<dbReference type="OrthoDB" id="5464498at2"/>
<protein>
    <recommendedName>
        <fullName evidence="4">Porin</fullName>
    </recommendedName>
</protein>
<keyword evidence="1" id="KW-0732">Signal</keyword>
<dbReference type="InterPro" id="IPR059232">
    <property type="entry name" value="Porin_put"/>
</dbReference>